<comment type="similarity">
    <text evidence="1">Belongs to the methylmalonyl-CoA epimerase family.</text>
</comment>
<dbReference type="NCBIfam" id="TIGR03081">
    <property type="entry name" value="metmalonyl_epim"/>
    <property type="match status" value="1"/>
</dbReference>
<dbReference type="PROSITE" id="PS51819">
    <property type="entry name" value="VOC"/>
    <property type="match status" value="1"/>
</dbReference>
<dbReference type="InterPro" id="IPR004360">
    <property type="entry name" value="Glyas_Fos-R_dOase_dom"/>
</dbReference>
<dbReference type="CDD" id="cd07249">
    <property type="entry name" value="MMCE"/>
    <property type="match status" value="1"/>
</dbReference>
<dbReference type="Pfam" id="PF00903">
    <property type="entry name" value="Glyoxalase"/>
    <property type="match status" value="1"/>
</dbReference>
<evidence type="ECO:0000313" key="5">
    <source>
        <dbReference type="Proteomes" id="UP000245695"/>
    </source>
</evidence>
<dbReference type="InterPro" id="IPR017515">
    <property type="entry name" value="MeMalonyl-CoA_epimerase"/>
</dbReference>
<keyword evidence="4" id="KW-0413">Isomerase</keyword>
<keyword evidence="2" id="KW-0479">Metal-binding</keyword>
<dbReference type="KEGG" id="rhom:FRIFI_1489"/>
<gene>
    <name evidence="4" type="ORF">FRIFI_1489</name>
</gene>
<accession>A0A2P2BRP6</accession>
<dbReference type="SUPFAM" id="SSF54593">
    <property type="entry name" value="Glyoxalase/Bleomycin resistance protein/Dihydroxybiphenyl dioxygenase"/>
    <property type="match status" value="1"/>
</dbReference>
<protein>
    <submittedName>
        <fullName evidence="4">Lactoylglutathione lyase</fullName>
        <ecNumber evidence="4">5.1.99.1</ecNumber>
    </submittedName>
</protein>
<dbReference type="PANTHER" id="PTHR43048">
    <property type="entry name" value="METHYLMALONYL-COA EPIMERASE"/>
    <property type="match status" value="1"/>
</dbReference>
<dbReference type="EMBL" id="LN650648">
    <property type="protein sequence ID" value="CEI73023.1"/>
    <property type="molecule type" value="Genomic_DNA"/>
</dbReference>
<dbReference type="EC" id="5.1.99.1" evidence="4"/>
<dbReference type="Gene3D" id="3.10.180.10">
    <property type="entry name" value="2,3-Dihydroxybiphenyl 1,2-Dioxygenase, domain 1"/>
    <property type="match status" value="1"/>
</dbReference>
<evidence type="ECO:0000313" key="4">
    <source>
        <dbReference type="EMBL" id="CEI73023.1"/>
    </source>
</evidence>
<evidence type="ECO:0000256" key="2">
    <source>
        <dbReference type="ARBA" id="ARBA00022723"/>
    </source>
</evidence>
<dbReference type="InterPro" id="IPR051785">
    <property type="entry name" value="MMCE/EMCE_epimerase"/>
</dbReference>
<dbReference type="InterPro" id="IPR029068">
    <property type="entry name" value="Glyas_Bleomycin-R_OHBP_Dase"/>
</dbReference>
<sequence length="136" mass="15022">MEILKVDHVGIAVNNLEESLKFYEDVLGINCEGTEIINEQKVRVAFLPVGDTELELLESTTEDGPIAKFIDKNNGRGGIQHVAIRVDNIEKAIEEVKAKGYKMIDEVPRYGAGNAKIAFCHPKGTDGVLLELSERK</sequence>
<dbReference type="AlphaFoldDB" id="A0A2P2BRP6"/>
<dbReference type="GO" id="GO:0004493">
    <property type="term" value="F:methylmalonyl-CoA epimerase activity"/>
    <property type="evidence" value="ECO:0007669"/>
    <property type="project" value="UniProtKB-EC"/>
</dbReference>
<dbReference type="InterPro" id="IPR037523">
    <property type="entry name" value="VOC_core"/>
</dbReference>
<proteinExistence type="inferred from homology"/>
<keyword evidence="4" id="KW-0456">Lyase</keyword>
<reference evidence="4 5" key="1">
    <citation type="submission" date="2014-09" db="EMBL/GenBank/DDBJ databases">
        <authorList>
            <person name="Hornung B.V."/>
        </authorList>
    </citation>
    <scope>NUCLEOTIDE SEQUENCE [LARGE SCALE GENOMIC DNA]</scope>
    <source>
        <strain evidence="4 5">FRIFI</strain>
    </source>
</reference>
<dbReference type="GO" id="GO:0016829">
    <property type="term" value="F:lyase activity"/>
    <property type="evidence" value="ECO:0007669"/>
    <property type="project" value="UniProtKB-KW"/>
</dbReference>
<dbReference type="RefSeq" id="WP_166505485.1">
    <property type="nucleotide sequence ID" value="NZ_JAKNTL010000007.1"/>
</dbReference>
<evidence type="ECO:0000259" key="3">
    <source>
        <dbReference type="PROSITE" id="PS51819"/>
    </source>
</evidence>
<dbReference type="GO" id="GO:0046872">
    <property type="term" value="F:metal ion binding"/>
    <property type="evidence" value="ECO:0007669"/>
    <property type="project" value="UniProtKB-KW"/>
</dbReference>
<evidence type="ECO:0000256" key="1">
    <source>
        <dbReference type="ARBA" id="ARBA00009308"/>
    </source>
</evidence>
<dbReference type="Proteomes" id="UP000245695">
    <property type="component" value="Chromosome 1"/>
</dbReference>
<organism evidence="4 5">
    <name type="scientific">Romboutsia hominis</name>
    <dbReference type="NCBI Taxonomy" id="1507512"/>
    <lineage>
        <taxon>Bacteria</taxon>
        <taxon>Bacillati</taxon>
        <taxon>Bacillota</taxon>
        <taxon>Clostridia</taxon>
        <taxon>Peptostreptococcales</taxon>
        <taxon>Peptostreptococcaceae</taxon>
        <taxon>Romboutsia</taxon>
    </lineage>
</organism>
<dbReference type="PANTHER" id="PTHR43048:SF3">
    <property type="entry name" value="METHYLMALONYL-COA EPIMERASE, MITOCHONDRIAL"/>
    <property type="match status" value="1"/>
</dbReference>
<keyword evidence="5" id="KW-1185">Reference proteome</keyword>
<name>A0A2P2BRP6_9FIRM</name>
<feature type="domain" description="VOC" evidence="3">
    <location>
        <begin position="5"/>
        <end position="135"/>
    </location>
</feature>
<dbReference type="GO" id="GO:0046491">
    <property type="term" value="P:L-methylmalonyl-CoA metabolic process"/>
    <property type="evidence" value="ECO:0007669"/>
    <property type="project" value="TreeGrafter"/>
</dbReference>